<evidence type="ECO:0000256" key="4">
    <source>
        <dbReference type="ARBA" id="ARBA00022989"/>
    </source>
</evidence>
<gene>
    <name evidence="8" type="ORF">H9624_01385</name>
</gene>
<keyword evidence="2" id="KW-1003">Cell membrane</keyword>
<dbReference type="Proteomes" id="UP000661894">
    <property type="component" value="Unassembled WGS sequence"/>
</dbReference>
<dbReference type="RefSeq" id="WP_251838119.1">
    <property type="nucleotide sequence ID" value="NZ_JACSPO010000001.1"/>
</dbReference>
<feature type="transmembrane region" description="Helical" evidence="6">
    <location>
        <begin position="70"/>
        <end position="90"/>
    </location>
</feature>
<feature type="transmembrane region" description="Helical" evidence="6">
    <location>
        <begin position="156"/>
        <end position="178"/>
    </location>
</feature>
<keyword evidence="3 6" id="KW-0812">Transmembrane</keyword>
<feature type="domain" description="Major facilitator superfamily (MFS) profile" evidence="7">
    <location>
        <begin position="4"/>
        <end position="386"/>
    </location>
</feature>
<protein>
    <submittedName>
        <fullName evidence="8">MFS transporter</fullName>
    </submittedName>
</protein>
<dbReference type="InterPro" id="IPR050189">
    <property type="entry name" value="MFS_Efflux_Transporters"/>
</dbReference>
<proteinExistence type="predicted"/>
<evidence type="ECO:0000313" key="9">
    <source>
        <dbReference type="Proteomes" id="UP000661894"/>
    </source>
</evidence>
<evidence type="ECO:0000256" key="1">
    <source>
        <dbReference type="ARBA" id="ARBA00004651"/>
    </source>
</evidence>
<dbReference type="EMBL" id="JACSPO010000001">
    <property type="protein sequence ID" value="MBD8060972.1"/>
    <property type="molecule type" value="Genomic_DNA"/>
</dbReference>
<keyword evidence="9" id="KW-1185">Reference proteome</keyword>
<evidence type="ECO:0000259" key="7">
    <source>
        <dbReference type="PROSITE" id="PS50850"/>
    </source>
</evidence>
<dbReference type="InterPro" id="IPR020846">
    <property type="entry name" value="MFS_dom"/>
</dbReference>
<reference evidence="8 9" key="1">
    <citation type="submission" date="2020-08" db="EMBL/GenBank/DDBJ databases">
        <title>A Genomic Blueprint of the Chicken Gut Microbiome.</title>
        <authorList>
            <person name="Gilroy R."/>
            <person name="Ravi A."/>
            <person name="Getino M."/>
            <person name="Pursley I."/>
            <person name="Horton D.L."/>
            <person name="Alikhan N.-F."/>
            <person name="Baker D."/>
            <person name="Gharbi K."/>
            <person name="Hall N."/>
            <person name="Watson M."/>
            <person name="Adriaenssens E.M."/>
            <person name="Foster-Nyarko E."/>
            <person name="Jarju S."/>
            <person name="Secka A."/>
            <person name="Antonio M."/>
            <person name="Oren A."/>
            <person name="Chaudhuri R."/>
            <person name="La Ragione R.M."/>
            <person name="Hildebrand F."/>
            <person name="Pallen M.J."/>
        </authorList>
    </citation>
    <scope>NUCLEOTIDE SEQUENCE [LARGE SCALE GENOMIC DNA]</scope>
    <source>
        <strain evidence="8 9">Sa1BUA1</strain>
    </source>
</reference>
<evidence type="ECO:0000256" key="2">
    <source>
        <dbReference type="ARBA" id="ARBA00022475"/>
    </source>
</evidence>
<feature type="transmembrane region" description="Helical" evidence="6">
    <location>
        <begin position="128"/>
        <end position="150"/>
    </location>
</feature>
<comment type="caution">
    <text evidence="8">The sequence shown here is derived from an EMBL/GenBank/DDBJ whole genome shotgun (WGS) entry which is preliminary data.</text>
</comment>
<dbReference type="InterPro" id="IPR011701">
    <property type="entry name" value="MFS"/>
</dbReference>
<evidence type="ECO:0000256" key="3">
    <source>
        <dbReference type="ARBA" id="ARBA00022692"/>
    </source>
</evidence>
<feature type="transmembrane region" description="Helical" evidence="6">
    <location>
        <begin position="239"/>
        <end position="258"/>
    </location>
</feature>
<sequence>MPIAILALALGTFGIGTTEFVIMGMLPIVGADLGVDVPTAGQYVSSYAIGVVVGAPLLTALTVRLARRWTLVGLLVLFTLGNLLSALAPTHEALLATRFLTGLPHGAFFGVGVLVAASLVAPGRRGRAMATVVLGLTVANVVGVPAGTFIAQQLGWRWTFAAIALVGVVATVAVGVLAPRGERDTTAAGSLRAELAAFARPQVLLTLAVVIFGLGGLFASYSYVTPMLTDVAGLAESSVPWVLVLVGVGMTAGSFLGGRMSDRSTLATLAGGLVVVIAVLLALTAFLDSPAVAVVLLVLLGFGSLALGPAIQMRIVEQAGGAPTMVSAGVQSAFNIANTIGAWLGGAVIAAGAGLRAPNLVGAALAVVGLVILGASALLELRQRRTTTTAQPEPVPAAA</sequence>
<dbReference type="PROSITE" id="PS50850">
    <property type="entry name" value="MFS"/>
    <property type="match status" value="1"/>
</dbReference>
<dbReference type="Gene3D" id="1.20.1250.20">
    <property type="entry name" value="MFS general substrate transporter like domains"/>
    <property type="match status" value="1"/>
</dbReference>
<accession>A0ABR8YY27</accession>
<feature type="transmembrane region" description="Helical" evidence="6">
    <location>
        <begin position="360"/>
        <end position="379"/>
    </location>
</feature>
<feature type="transmembrane region" description="Helical" evidence="6">
    <location>
        <begin position="292"/>
        <end position="311"/>
    </location>
</feature>
<feature type="transmembrane region" description="Helical" evidence="6">
    <location>
        <begin position="265"/>
        <end position="286"/>
    </location>
</feature>
<dbReference type="SUPFAM" id="SSF103473">
    <property type="entry name" value="MFS general substrate transporter"/>
    <property type="match status" value="1"/>
</dbReference>
<feature type="transmembrane region" description="Helical" evidence="6">
    <location>
        <begin position="198"/>
        <end position="219"/>
    </location>
</feature>
<comment type="subcellular location">
    <subcellularLocation>
        <location evidence="1">Cell membrane</location>
        <topology evidence="1">Multi-pass membrane protein</topology>
    </subcellularLocation>
</comment>
<feature type="transmembrane region" description="Helical" evidence="6">
    <location>
        <begin position="332"/>
        <end position="354"/>
    </location>
</feature>
<evidence type="ECO:0000256" key="5">
    <source>
        <dbReference type="ARBA" id="ARBA00023136"/>
    </source>
</evidence>
<evidence type="ECO:0000256" key="6">
    <source>
        <dbReference type="SAM" id="Phobius"/>
    </source>
</evidence>
<dbReference type="InterPro" id="IPR036259">
    <property type="entry name" value="MFS_trans_sf"/>
</dbReference>
<name>A0ABR8YY27_9MICO</name>
<dbReference type="PANTHER" id="PTHR43124:SF3">
    <property type="entry name" value="CHLORAMPHENICOL EFFLUX PUMP RV0191"/>
    <property type="match status" value="1"/>
</dbReference>
<keyword evidence="5 6" id="KW-0472">Membrane</keyword>
<dbReference type="CDD" id="cd17324">
    <property type="entry name" value="MFS_NepI_like"/>
    <property type="match status" value="1"/>
</dbReference>
<keyword evidence="4 6" id="KW-1133">Transmembrane helix</keyword>
<dbReference type="PANTHER" id="PTHR43124">
    <property type="entry name" value="PURINE EFFLUX PUMP PBUE"/>
    <property type="match status" value="1"/>
</dbReference>
<organism evidence="8 9">
    <name type="scientific">Oceanitalea stevensii</name>
    <dbReference type="NCBI Taxonomy" id="2763072"/>
    <lineage>
        <taxon>Bacteria</taxon>
        <taxon>Bacillati</taxon>
        <taxon>Actinomycetota</taxon>
        <taxon>Actinomycetes</taxon>
        <taxon>Micrococcales</taxon>
        <taxon>Bogoriellaceae</taxon>
        <taxon>Georgenia</taxon>
    </lineage>
</organism>
<feature type="transmembrane region" description="Helical" evidence="6">
    <location>
        <begin position="102"/>
        <end position="121"/>
    </location>
</feature>
<dbReference type="Pfam" id="PF07690">
    <property type="entry name" value="MFS_1"/>
    <property type="match status" value="1"/>
</dbReference>
<feature type="transmembrane region" description="Helical" evidence="6">
    <location>
        <begin position="44"/>
        <end position="63"/>
    </location>
</feature>
<evidence type="ECO:0000313" key="8">
    <source>
        <dbReference type="EMBL" id="MBD8060972.1"/>
    </source>
</evidence>